<feature type="transmembrane region" description="Helical" evidence="2">
    <location>
        <begin position="49"/>
        <end position="69"/>
    </location>
</feature>
<evidence type="ECO:0000256" key="2">
    <source>
        <dbReference type="SAM" id="Phobius"/>
    </source>
</evidence>
<gene>
    <name evidence="4" type="ORF">Q9L58_007542</name>
</gene>
<protein>
    <submittedName>
        <fullName evidence="4">Uncharacterized protein</fullName>
    </submittedName>
</protein>
<proteinExistence type="predicted"/>
<comment type="caution">
    <text evidence="4">The sequence shown here is derived from an EMBL/GenBank/DDBJ whole genome shotgun (WGS) entry which is preliminary data.</text>
</comment>
<feature type="chain" id="PRO_5047484642" evidence="3">
    <location>
        <begin position="22"/>
        <end position="158"/>
    </location>
</feature>
<keyword evidence="5" id="KW-1185">Reference proteome</keyword>
<dbReference type="Proteomes" id="UP001447188">
    <property type="component" value="Unassembled WGS sequence"/>
</dbReference>
<feature type="signal peptide" evidence="3">
    <location>
        <begin position="1"/>
        <end position="21"/>
    </location>
</feature>
<keyword evidence="2" id="KW-0472">Membrane</keyword>
<sequence>MVVFWLVAVGLGAADITKAAAGSNHQYCVGAFTEKYFRRLGCLAPKARLGIEVLILVLYIIATTMAALAHDRYTTFLRSEVHAQRCSHYTPTTTFRREPIPPKPISAAPGISEDIAPEVPQKAARRMSSWIPEESDTPRVFGQKQDEGTRRVLSVRNV</sequence>
<evidence type="ECO:0000313" key="5">
    <source>
        <dbReference type="Proteomes" id="UP001447188"/>
    </source>
</evidence>
<feature type="region of interest" description="Disordered" evidence="1">
    <location>
        <begin position="92"/>
        <end position="111"/>
    </location>
</feature>
<name>A0ABR3GD00_9PEZI</name>
<evidence type="ECO:0000313" key="4">
    <source>
        <dbReference type="EMBL" id="KAL0633582.1"/>
    </source>
</evidence>
<keyword evidence="2" id="KW-1133">Transmembrane helix</keyword>
<accession>A0ABR3GD00</accession>
<organism evidence="4 5">
    <name type="scientific">Discina gigas</name>
    <dbReference type="NCBI Taxonomy" id="1032678"/>
    <lineage>
        <taxon>Eukaryota</taxon>
        <taxon>Fungi</taxon>
        <taxon>Dikarya</taxon>
        <taxon>Ascomycota</taxon>
        <taxon>Pezizomycotina</taxon>
        <taxon>Pezizomycetes</taxon>
        <taxon>Pezizales</taxon>
        <taxon>Discinaceae</taxon>
        <taxon>Discina</taxon>
    </lineage>
</organism>
<reference evidence="4 5" key="1">
    <citation type="submission" date="2024-02" db="EMBL/GenBank/DDBJ databases">
        <title>Discinaceae phylogenomics.</title>
        <authorList>
            <person name="Dirks A.C."/>
            <person name="James T.Y."/>
        </authorList>
    </citation>
    <scope>NUCLEOTIDE SEQUENCE [LARGE SCALE GENOMIC DNA]</scope>
    <source>
        <strain evidence="4 5">ACD0624</strain>
    </source>
</reference>
<evidence type="ECO:0000256" key="1">
    <source>
        <dbReference type="SAM" id="MobiDB-lite"/>
    </source>
</evidence>
<evidence type="ECO:0000256" key="3">
    <source>
        <dbReference type="SAM" id="SignalP"/>
    </source>
</evidence>
<dbReference type="EMBL" id="JBBBZM010000121">
    <property type="protein sequence ID" value="KAL0633582.1"/>
    <property type="molecule type" value="Genomic_DNA"/>
</dbReference>
<keyword evidence="3" id="KW-0732">Signal</keyword>
<keyword evidence="2" id="KW-0812">Transmembrane</keyword>